<proteinExistence type="predicted"/>
<name>A0ACB5TF86_CANBO</name>
<sequence length="170" mass="18771">MKNEKDRFLDVFMGRGGSGVFSPECHTRYLLVDCDESSETLSRETSQPDMCWKCSREHCRETDELESRSGPSGDSNGGRRLDTTTRLVILSRHFAIRLRATSVRQLNPLYALRLAIGWTGLAESRAAKPKRAMRNPSVPPDLSLLVSPCLVLFPVPAALPTVPAGKQSNG</sequence>
<evidence type="ECO:0000313" key="2">
    <source>
        <dbReference type="Proteomes" id="UP001165101"/>
    </source>
</evidence>
<reference evidence="1" key="1">
    <citation type="submission" date="2023-04" db="EMBL/GenBank/DDBJ databases">
        <title>Candida boidinii NBRC 1967.</title>
        <authorList>
            <person name="Ichikawa N."/>
            <person name="Sato H."/>
            <person name="Tonouchi N."/>
        </authorList>
    </citation>
    <scope>NUCLEOTIDE SEQUENCE</scope>
    <source>
        <strain evidence="1">NBRC 1967</strain>
    </source>
</reference>
<evidence type="ECO:0000313" key="1">
    <source>
        <dbReference type="EMBL" id="GME87200.1"/>
    </source>
</evidence>
<protein>
    <submittedName>
        <fullName evidence="1">Unnamed protein product</fullName>
    </submittedName>
</protein>
<gene>
    <name evidence="1" type="ORF">Cboi01_000023700</name>
</gene>
<accession>A0ACB5TF86</accession>
<dbReference type="EMBL" id="BSXV01000057">
    <property type="protein sequence ID" value="GME87200.1"/>
    <property type="molecule type" value="Genomic_DNA"/>
</dbReference>
<keyword evidence="2" id="KW-1185">Reference proteome</keyword>
<comment type="caution">
    <text evidence="1">The sequence shown here is derived from an EMBL/GenBank/DDBJ whole genome shotgun (WGS) entry which is preliminary data.</text>
</comment>
<organism evidence="1 2">
    <name type="scientific">Candida boidinii</name>
    <name type="common">Yeast</name>
    <dbReference type="NCBI Taxonomy" id="5477"/>
    <lineage>
        <taxon>Eukaryota</taxon>
        <taxon>Fungi</taxon>
        <taxon>Dikarya</taxon>
        <taxon>Ascomycota</taxon>
        <taxon>Saccharomycotina</taxon>
        <taxon>Pichiomycetes</taxon>
        <taxon>Pichiales</taxon>
        <taxon>Pichiaceae</taxon>
        <taxon>Ogataea</taxon>
        <taxon>Ogataea/Candida clade</taxon>
    </lineage>
</organism>
<dbReference type="Proteomes" id="UP001165101">
    <property type="component" value="Unassembled WGS sequence"/>
</dbReference>